<keyword evidence="1" id="KW-1133">Transmembrane helix</keyword>
<dbReference type="InterPro" id="IPR012902">
    <property type="entry name" value="N_methyl_site"/>
</dbReference>
<dbReference type="Gene3D" id="3.30.700.10">
    <property type="entry name" value="Glycoprotein, Type 4 Pilin"/>
    <property type="match status" value="1"/>
</dbReference>
<organism evidence="2 3">
    <name type="scientific">Salinisphaera hydrothermalis (strain C41B8)</name>
    <dbReference type="NCBI Taxonomy" id="1304275"/>
    <lineage>
        <taxon>Bacteria</taxon>
        <taxon>Pseudomonadati</taxon>
        <taxon>Pseudomonadota</taxon>
        <taxon>Gammaproteobacteria</taxon>
        <taxon>Salinisphaerales</taxon>
        <taxon>Salinisphaeraceae</taxon>
        <taxon>Salinisphaera</taxon>
    </lineage>
</organism>
<dbReference type="PANTHER" id="PTHR30093">
    <property type="entry name" value="GENERAL SECRETION PATHWAY PROTEIN G"/>
    <property type="match status" value="1"/>
</dbReference>
<dbReference type="Pfam" id="PF07963">
    <property type="entry name" value="N_methyl"/>
    <property type="match status" value="1"/>
</dbReference>
<accession>A0A084IJK7</accession>
<comment type="caution">
    <text evidence="2">The sequence shown here is derived from an EMBL/GenBank/DDBJ whole genome shotgun (WGS) entry which is preliminary data.</text>
</comment>
<dbReference type="NCBIfam" id="TIGR02532">
    <property type="entry name" value="IV_pilin_GFxxxE"/>
    <property type="match status" value="1"/>
</dbReference>
<evidence type="ECO:0000313" key="2">
    <source>
        <dbReference type="EMBL" id="KEZ76891.1"/>
    </source>
</evidence>
<keyword evidence="1" id="KW-0472">Membrane</keyword>
<feature type="transmembrane region" description="Helical" evidence="1">
    <location>
        <begin position="20"/>
        <end position="44"/>
    </location>
</feature>
<dbReference type="SUPFAM" id="SSF54523">
    <property type="entry name" value="Pili subunits"/>
    <property type="match status" value="1"/>
</dbReference>
<protein>
    <submittedName>
        <fullName evidence="2">Pilus assembly protein</fullName>
    </submittedName>
</protein>
<dbReference type="GO" id="GO:0043683">
    <property type="term" value="P:type IV pilus assembly"/>
    <property type="evidence" value="ECO:0007669"/>
    <property type="project" value="InterPro"/>
</dbReference>
<sequence>MRIRQAYDAAPHQQANRSRVANGFTLIELMIVVAIIGILAAIAYPSYLSHIRTARRVDAKSLLLKAANEEEKAYSQNNRYVSGMDKLGLSDLTENKFYSVTATASGTDDQKYTITATALADQVNDTCRTMTIDQAGNKTAWTGDSAGSGDNVSSTCW</sequence>
<dbReference type="InterPro" id="IPR031982">
    <property type="entry name" value="PilE-like"/>
</dbReference>
<evidence type="ECO:0000256" key="1">
    <source>
        <dbReference type="SAM" id="Phobius"/>
    </source>
</evidence>
<dbReference type="Pfam" id="PF16732">
    <property type="entry name" value="ComP_DUS"/>
    <property type="match status" value="1"/>
</dbReference>
<dbReference type="EMBL" id="APNK01000020">
    <property type="protein sequence ID" value="KEZ76891.1"/>
    <property type="molecule type" value="Genomic_DNA"/>
</dbReference>
<dbReference type="eggNOG" id="COG4968">
    <property type="taxonomic scope" value="Bacteria"/>
</dbReference>
<proteinExistence type="predicted"/>
<dbReference type="OrthoDB" id="5296638at2"/>
<reference evidence="2 3" key="1">
    <citation type="submission" date="2013-03" db="EMBL/GenBank/DDBJ databases">
        <title>Salinisphaera hydrothermalis C41B8 Genome Sequencing.</title>
        <authorList>
            <person name="Li C."/>
            <person name="Lai Q."/>
            <person name="Shao Z."/>
        </authorList>
    </citation>
    <scope>NUCLEOTIDE SEQUENCE [LARGE SCALE GENOMIC DNA]</scope>
    <source>
        <strain evidence="2 3">C41B8</strain>
    </source>
</reference>
<dbReference type="STRING" id="1304275.C41B8_12489"/>
<keyword evidence="3" id="KW-1185">Reference proteome</keyword>
<evidence type="ECO:0000313" key="3">
    <source>
        <dbReference type="Proteomes" id="UP000028302"/>
    </source>
</evidence>
<dbReference type="PANTHER" id="PTHR30093:SF47">
    <property type="entry name" value="TYPE IV PILUS NON-CORE MINOR PILIN PILE"/>
    <property type="match status" value="1"/>
</dbReference>
<dbReference type="RefSeq" id="WP_051883477.1">
    <property type="nucleotide sequence ID" value="NZ_APNK01000020.1"/>
</dbReference>
<dbReference type="AlphaFoldDB" id="A0A084IJK7"/>
<name>A0A084IJK7_SALHC</name>
<dbReference type="Proteomes" id="UP000028302">
    <property type="component" value="Unassembled WGS sequence"/>
</dbReference>
<dbReference type="InterPro" id="IPR045584">
    <property type="entry name" value="Pilin-like"/>
</dbReference>
<gene>
    <name evidence="2" type="ORF">C41B8_12489</name>
</gene>
<keyword evidence="1" id="KW-0812">Transmembrane</keyword>